<dbReference type="AlphaFoldDB" id="A0A4R5BTD4"/>
<feature type="domain" description="DUF4132" evidence="2">
    <location>
        <begin position="463"/>
        <end position="638"/>
    </location>
</feature>
<evidence type="ECO:0000259" key="2">
    <source>
        <dbReference type="Pfam" id="PF13569"/>
    </source>
</evidence>
<dbReference type="Pfam" id="PF13569">
    <property type="entry name" value="DUF4132"/>
    <property type="match status" value="1"/>
</dbReference>
<dbReference type="OrthoDB" id="4554725at2"/>
<dbReference type="RefSeq" id="WP_132194550.1">
    <property type="nucleotide sequence ID" value="NZ_SMKY01000015.1"/>
</dbReference>
<sequence>MNDLAPASVPNVLVDPPWKEAAKDERAPVVLPDLTPPGPGALAWAEDEQEQWFQLARLMIFVEYSEDDPFWDEARDRFLSGEIDYGHQAIKLVIGPERAFGDLLPLFLERADEPSWQGINLYALDDFKVKPLVAQYGMRVRDLALRAAKRRPVDNGEVLLPYLDVEVARVMVDWLVRLKSARDVGRQWLLRHGPNAVPYLVPDAVGRRRAARDKAAAGLRLIAEEYGRDAVVQAAGVHGDQAAEAVAGLLDAGVAAVPVKEPKIPRWLDVAALPRPGELDDVLVRNLVGLLMLAEEPPLREREALRAACTGLPEFAWAIFEAWRSAGEPNGHAWVLTQLGELGDDETVRRAAPLVRQWIAKRKHLKAARVVDDVLARIGTDAALTQLNLMTRRSFPGGAREDARLALLEAARRRGLTDGQLADRLVPDFGLDADGTLTLDYGPRRFTVGFDEQLKPFVTGEDGRQRKTLPKPGAKDDPELAPDAHRRFAAMKKDVRAIAADQIVRLETAMVTGRRWTDEEFRTFVVAHPLIRHLARRLVWTAGEEPFRIAEDGTFATADDEAYEPPGGAPIGIAHPLHLDVAAWSRLFRDYEILQPFPQLARPVATLDEEARGVRRLARFEGATTSFGAVLRLARQGWERAYPLDSGVEPGIFRAVGEKLHIAVELDPGLVAGEPGAFPEHKIRRVQLVTDLDLWWWDAPDAEDSAAPLFGELDPATVSEILVDLASLRTD</sequence>
<protein>
    <submittedName>
        <fullName evidence="3">DUF4132 domain-containing protein</fullName>
    </submittedName>
</protein>
<dbReference type="Proteomes" id="UP000295578">
    <property type="component" value="Unassembled WGS sequence"/>
</dbReference>
<organism evidence="3 4">
    <name type="scientific">Actinomadura darangshiensis</name>
    <dbReference type="NCBI Taxonomy" id="705336"/>
    <lineage>
        <taxon>Bacteria</taxon>
        <taxon>Bacillati</taxon>
        <taxon>Actinomycetota</taxon>
        <taxon>Actinomycetes</taxon>
        <taxon>Streptosporangiales</taxon>
        <taxon>Thermomonosporaceae</taxon>
        <taxon>Actinomadura</taxon>
    </lineage>
</organism>
<evidence type="ECO:0000256" key="1">
    <source>
        <dbReference type="SAM" id="MobiDB-lite"/>
    </source>
</evidence>
<keyword evidence="4" id="KW-1185">Reference proteome</keyword>
<dbReference type="EMBL" id="SMKY01000015">
    <property type="protein sequence ID" value="TDD88896.1"/>
    <property type="molecule type" value="Genomic_DNA"/>
</dbReference>
<proteinExistence type="predicted"/>
<name>A0A4R5BTD4_9ACTN</name>
<feature type="region of interest" description="Disordered" evidence="1">
    <location>
        <begin position="461"/>
        <end position="480"/>
    </location>
</feature>
<evidence type="ECO:0000313" key="4">
    <source>
        <dbReference type="Proteomes" id="UP000295578"/>
    </source>
</evidence>
<reference evidence="3 4" key="1">
    <citation type="submission" date="2019-03" db="EMBL/GenBank/DDBJ databases">
        <title>Draft genome sequences of novel Actinobacteria.</title>
        <authorList>
            <person name="Sahin N."/>
            <person name="Ay H."/>
            <person name="Saygin H."/>
        </authorList>
    </citation>
    <scope>NUCLEOTIDE SEQUENCE [LARGE SCALE GENOMIC DNA]</scope>
    <source>
        <strain evidence="3 4">DSM 45941</strain>
    </source>
</reference>
<dbReference type="InterPro" id="IPR025406">
    <property type="entry name" value="DUF4132"/>
</dbReference>
<evidence type="ECO:0000313" key="3">
    <source>
        <dbReference type="EMBL" id="TDD88896.1"/>
    </source>
</evidence>
<accession>A0A4R5BTD4</accession>
<comment type="caution">
    <text evidence="3">The sequence shown here is derived from an EMBL/GenBank/DDBJ whole genome shotgun (WGS) entry which is preliminary data.</text>
</comment>
<gene>
    <name evidence="3" type="ORF">E1293_05735</name>
</gene>